<feature type="transmembrane region" description="Helical" evidence="7">
    <location>
        <begin position="157"/>
        <end position="175"/>
    </location>
</feature>
<evidence type="ECO:0000256" key="7">
    <source>
        <dbReference type="SAM" id="Phobius"/>
    </source>
</evidence>
<evidence type="ECO:0000256" key="3">
    <source>
        <dbReference type="ARBA" id="ARBA00022475"/>
    </source>
</evidence>
<keyword evidence="4 7" id="KW-0812">Transmembrane</keyword>
<evidence type="ECO:0008006" key="12">
    <source>
        <dbReference type="Google" id="ProtNLM"/>
    </source>
</evidence>
<evidence type="ECO:0000256" key="1">
    <source>
        <dbReference type="ARBA" id="ARBA00004651"/>
    </source>
</evidence>
<dbReference type="PANTHER" id="PTHR30487:SF0">
    <property type="entry name" value="PREPILIN LEADER PEPTIDASE_N-METHYLTRANSFERASE-RELATED"/>
    <property type="match status" value="1"/>
</dbReference>
<dbReference type="EMBL" id="PFGC01000053">
    <property type="protein sequence ID" value="PIW36458.1"/>
    <property type="molecule type" value="Genomic_DNA"/>
</dbReference>
<name>A0A2M7H2J9_9BACT</name>
<reference evidence="10 11" key="1">
    <citation type="submission" date="2017-09" db="EMBL/GenBank/DDBJ databases">
        <title>Depth-based differentiation of microbial function through sediment-hosted aquifers and enrichment of novel symbionts in the deep terrestrial subsurface.</title>
        <authorList>
            <person name="Probst A.J."/>
            <person name="Ladd B."/>
            <person name="Jarett J.K."/>
            <person name="Geller-Mcgrath D.E."/>
            <person name="Sieber C.M."/>
            <person name="Emerson J.B."/>
            <person name="Anantharaman K."/>
            <person name="Thomas B.C."/>
            <person name="Malmstrom R."/>
            <person name="Stieglmeier M."/>
            <person name="Klingl A."/>
            <person name="Woyke T."/>
            <person name="Ryan C.M."/>
            <person name="Banfield J.F."/>
        </authorList>
    </citation>
    <scope>NUCLEOTIDE SEQUENCE [LARGE SCALE GENOMIC DNA]</scope>
    <source>
        <strain evidence="10">CG15_BIG_FIL_POST_REV_8_21_14_020_45_12</strain>
    </source>
</reference>
<dbReference type="Pfam" id="PF01478">
    <property type="entry name" value="Peptidase_A24"/>
    <property type="match status" value="1"/>
</dbReference>
<accession>A0A2M7H2J9</accession>
<dbReference type="Pfam" id="PF06750">
    <property type="entry name" value="A24_N_bact"/>
    <property type="match status" value="1"/>
</dbReference>
<keyword evidence="5 7" id="KW-1133">Transmembrane helix</keyword>
<dbReference type="InterPro" id="IPR050882">
    <property type="entry name" value="Prepilin_peptidase/N-MTase"/>
</dbReference>
<evidence type="ECO:0000313" key="10">
    <source>
        <dbReference type="EMBL" id="PIW36458.1"/>
    </source>
</evidence>
<feature type="domain" description="Prepilin peptidase A24 N-terminal" evidence="9">
    <location>
        <begin position="14"/>
        <end position="98"/>
    </location>
</feature>
<dbReference type="InterPro" id="IPR000045">
    <property type="entry name" value="Prepilin_IV_endopep_pep"/>
</dbReference>
<evidence type="ECO:0000256" key="2">
    <source>
        <dbReference type="ARBA" id="ARBA00005801"/>
    </source>
</evidence>
<evidence type="ECO:0000259" key="9">
    <source>
        <dbReference type="Pfam" id="PF06750"/>
    </source>
</evidence>
<dbReference type="GO" id="GO:0006465">
    <property type="term" value="P:signal peptide processing"/>
    <property type="evidence" value="ECO:0007669"/>
    <property type="project" value="TreeGrafter"/>
</dbReference>
<evidence type="ECO:0000313" key="11">
    <source>
        <dbReference type="Proteomes" id="UP000230292"/>
    </source>
</evidence>
<keyword evidence="6 7" id="KW-0472">Membrane</keyword>
<comment type="subcellular location">
    <subcellularLocation>
        <location evidence="1">Cell membrane</location>
        <topology evidence="1">Multi-pass membrane protein</topology>
    </subcellularLocation>
</comment>
<proteinExistence type="inferred from homology"/>
<sequence length="259" mass="27955">MILDNSLLVLWLGLIGLAVGSFINAAEFRLAKNLPLGTVGGRAARSKCTSCDIQLRVVDLIPVVSFVLLRGRCYSCSERISWQYPVVELITALLFGLSGLAAVSLPEAIFFAACSGVMVFLFIYDLKHMLVLDVVTLPAIVIAFIANWFLGVDLIDMVLGSVIGGGFFAAQYLISRGRWVGGGDIRLGLLAGVILGWQHLLVALMLAYVGGSVIALGMLSTKKVTMKSQVPFAVFFVPAVLVSLFFGDKLLSWYLSFLL</sequence>
<evidence type="ECO:0000259" key="8">
    <source>
        <dbReference type="Pfam" id="PF01478"/>
    </source>
</evidence>
<gene>
    <name evidence="10" type="ORF">COW24_05385</name>
</gene>
<dbReference type="GO" id="GO:0005886">
    <property type="term" value="C:plasma membrane"/>
    <property type="evidence" value="ECO:0007669"/>
    <property type="project" value="UniProtKB-SubCell"/>
</dbReference>
<feature type="transmembrane region" description="Helical" evidence="7">
    <location>
        <begin position="131"/>
        <end position="151"/>
    </location>
</feature>
<dbReference type="Proteomes" id="UP000230292">
    <property type="component" value="Unassembled WGS sequence"/>
</dbReference>
<feature type="transmembrane region" description="Helical" evidence="7">
    <location>
        <begin position="229"/>
        <end position="247"/>
    </location>
</feature>
<feature type="domain" description="Prepilin type IV endopeptidase peptidase" evidence="8">
    <location>
        <begin position="114"/>
        <end position="216"/>
    </location>
</feature>
<feature type="transmembrane region" description="Helical" evidence="7">
    <location>
        <begin position="82"/>
        <end position="102"/>
    </location>
</feature>
<dbReference type="GO" id="GO:0004190">
    <property type="term" value="F:aspartic-type endopeptidase activity"/>
    <property type="evidence" value="ECO:0007669"/>
    <property type="project" value="InterPro"/>
</dbReference>
<comment type="caution">
    <text evidence="10">The sequence shown here is derived from an EMBL/GenBank/DDBJ whole genome shotgun (WGS) entry which is preliminary data.</text>
</comment>
<evidence type="ECO:0000256" key="5">
    <source>
        <dbReference type="ARBA" id="ARBA00022989"/>
    </source>
</evidence>
<dbReference type="AlphaFoldDB" id="A0A2M7H2J9"/>
<protein>
    <recommendedName>
        <fullName evidence="12">Prepilin peptidase</fullName>
    </recommendedName>
</protein>
<dbReference type="PANTHER" id="PTHR30487">
    <property type="entry name" value="TYPE 4 PREPILIN-LIKE PROTEINS LEADER PEPTIDE-PROCESSING ENZYME"/>
    <property type="match status" value="1"/>
</dbReference>
<evidence type="ECO:0000256" key="6">
    <source>
        <dbReference type="ARBA" id="ARBA00023136"/>
    </source>
</evidence>
<dbReference type="InterPro" id="IPR010627">
    <property type="entry name" value="Prepilin_pept_A24_N"/>
</dbReference>
<organism evidence="10 11">
    <name type="scientific">Candidatus Kerfeldbacteria bacterium CG15_BIG_FIL_POST_REV_8_21_14_020_45_12</name>
    <dbReference type="NCBI Taxonomy" id="2014247"/>
    <lineage>
        <taxon>Bacteria</taxon>
        <taxon>Candidatus Kerfeldiibacteriota</taxon>
    </lineage>
</organism>
<comment type="similarity">
    <text evidence="2">Belongs to the peptidase A24 family.</text>
</comment>
<evidence type="ECO:0000256" key="4">
    <source>
        <dbReference type="ARBA" id="ARBA00022692"/>
    </source>
</evidence>
<feature type="transmembrane region" description="Helical" evidence="7">
    <location>
        <begin position="187"/>
        <end position="209"/>
    </location>
</feature>
<keyword evidence="3" id="KW-1003">Cell membrane</keyword>
<feature type="transmembrane region" description="Helical" evidence="7">
    <location>
        <begin position="108"/>
        <end position="124"/>
    </location>
</feature>
<dbReference type="Gene3D" id="1.20.120.1220">
    <property type="match status" value="1"/>
</dbReference>